<dbReference type="Pfam" id="PF00378">
    <property type="entry name" value="ECH_1"/>
    <property type="match status" value="1"/>
</dbReference>
<proteinExistence type="inferred from homology"/>
<sequence>MSWRLFKKILLPVIRVRYSEQLSIFPICRYSSSNLLIIKKIGVITCIGLNRPDSKNRFSVNLTKKLKEAVESFEEDELSPVAVLYGERGNFSYGYDVSEFHENSKYFNEIEDIALLETFTSKPIVAAISGFAVGLAFDIALWCDFRIVEETAVMGGYARKFGVPISDAVAKRLCYNLGVNKALDLMLTGRVLKSKEALESGIATRVVACGTGLGQAVNFANSLANMPQACLKADRAAILSFSKKYSTEHVKDIIMQIKCTQKQIALEEAEKGLYITESEDVRKKDS</sequence>
<dbReference type="PANTHER" id="PTHR43802:SF1">
    <property type="entry name" value="IP11341P-RELATED"/>
    <property type="match status" value="1"/>
</dbReference>
<evidence type="ECO:0008006" key="4">
    <source>
        <dbReference type="Google" id="ProtNLM"/>
    </source>
</evidence>
<dbReference type="Gene3D" id="3.90.226.10">
    <property type="entry name" value="2-enoyl-CoA Hydratase, Chain A, domain 1"/>
    <property type="match status" value="1"/>
</dbReference>
<name>A0A9P0MRX6_NEZVI</name>
<evidence type="ECO:0000313" key="3">
    <source>
        <dbReference type="Proteomes" id="UP001152798"/>
    </source>
</evidence>
<evidence type="ECO:0000256" key="1">
    <source>
        <dbReference type="ARBA" id="ARBA00005254"/>
    </source>
</evidence>
<gene>
    <name evidence="2" type="ORF">NEZAVI_LOCUS9664</name>
</gene>
<dbReference type="PANTHER" id="PTHR43802">
    <property type="entry name" value="ENOYL-COA HYDRATASE"/>
    <property type="match status" value="1"/>
</dbReference>
<dbReference type="OrthoDB" id="448450at2759"/>
<dbReference type="AlphaFoldDB" id="A0A9P0MRX6"/>
<dbReference type="InterPro" id="IPR029045">
    <property type="entry name" value="ClpP/crotonase-like_dom_sf"/>
</dbReference>
<accession>A0A9P0MRX6</accession>
<protein>
    <recommendedName>
        <fullName evidence="4">Enoyl-CoA hydratase</fullName>
    </recommendedName>
</protein>
<organism evidence="2 3">
    <name type="scientific">Nezara viridula</name>
    <name type="common">Southern green stink bug</name>
    <name type="synonym">Cimex viridulus</name>
    <dbReference type="NCBI Taxonomy" id="85310"/>
    <lineage>
        <taxon>Eukaryota</taxon>
        <taxon>Metazoa</taxon>
        <taxon>Ecdysozoa</taxon>
        <taxon>Arthropoda</taxon>
        <taxon>Hexapoda</taxon>
        <taxon>Insecta</taxon>
        <taxon>Pterygota</taxon>
        <taxon>Neoptera</taxon>
        <taxon>Paraneoptera</taxon>
        <taxon>Hemiptera</taxon>
        <taxon>Heteroptera</taxon>
        <taxon>Panheteroptera</taxon>
        <taxon>Pentatomomorpha</taxon>
        <taxon>Pentatomoidea</taxon>
        <taxon>Pentatomidae</taxon>
        <taxon>Pentatominae</taxon>
        <taxon>Nezara</taxon>
    </lineage>
</organism>
<evidence type="ECO:0000313" key="2">
    <source>
        <dbReference type="EMBL" id="CAH1400422.1"/>
    </source>
</evidence>
<dbReference type="SUPFAM" id="SSF52096">
    <property type="entry name" value="ClpP/crotonase"/>
    <property type="match status" value="1"/>
</dbReference>
<dbReference type="CDD" id="cd06558">
    <property type="entry name" value="crotonase-like"/>
    <property type="match status" value="1"/>
</dbReference>
<dbReference type="Proteomes" id="UP001152798">
    <property type="component" value="Chromosome 4"/>
</dbReference>
<dbReference type="EMBL" id="OV725080">
    <property type="protein sequence ID" value="CAH1400422.1"/>
    <property type="molecule type" value="Genomic_DNA"/>
</dbReference>
<dbReference type="InterPro" id="IPR001753">
    <property type="entry name" value="Enoyl-CoA_hydra/iso"/>
</dbReference>
<comment type="similarity">
    <text evidence="1">Belongs to the enoyl-CoA hydratase/isomerase family.</text>
</comment>
<reference evidence="2" key="1">
    <citation type="submission" date="2022-01" db="EMBL/GenBank/DDBJ databases">
        <authorList>
            <person name="King R."/>
        </authorList>
    </citation>
    <scope>NUCLEOTIDE SEQUENCE</scope>
</reference>
<keyword evidence="3" id="KW-1185">Reference proteome</keyword>